<dbReference type="PROSITE" id="PS50109">
    <property type="entry name" value="HIS_KIN"/>
    <property type="match status" value="1"/>
</dbReference>
<dbReference type="CDD" id="cd00075">
    <property type="entry name" value="HATPase"/>
    <property type="match status" value="1"/>
</dbReference>
<dbReference type="InterPro" id="IPR005467">
    <property type="entry name" value="His_kinase_dom"/>
</dbReference>
<comment type="catalytic activity">
    <reaction evidence="1">
        <text>ATP + protein L-histidine = ADP + protein N-phospho-L-histidine.</text>
        <dbReference type="EC" id="2.7.13.3"/>
    </reaction>
</comment>
<evidence type="ECO:0000256" key="3">
    <source>
        <dbReference type="SAM" id="Phobius"/>
    </source>
</evidence>
<dbReference type="Gene3D" id="3.30.565.10">
    <property type="entry name" value="Histidine kinase-like ATPase, C-terminal domain"/>
    <property type="match status" value="1"/>
</dbReference>
<dbReference type="Proteomes" id="UP001500279">
    <property type="component" value="Unassembled WGS sequence"/>
</dbReference>
<dbReference type="PANTHER" id="PTHR43065:SF51">
    <property type="entry name" value="HISTIDINE KINASE"/>
    <property type="match status" value="1"/>
</dbReference>
<evidence type="ECO:0000256" key="2">
    <source>
        <dbReference type="ARBA" id="ARBA00012438"/>
    </source>
</evidence>
<keyword evidence="3" id="KW-1133">Transmembrane helix</keyword>
<dbReference type="InterPro" id="IPR004358">
    <property type="entry name" value="Sig_transdc_His_kin-like_C"/>
</dbReference>
<dbReference type="RefSeq" id="WP_231012743.1">
    <property type="nucleotide sequence ID" value="NZ_BAAAEW010000002.1"/>
</dbReference>
<dbReference type="EMBL" id="BAAAEW010000002">
    <property type="protein sequence ID" value="GAA0740369.1"/>
    <property type="molecule type" value="Genomic_DNA"/>
</dbReference>
<evidence type="ECO:0000259" key="4">
    <source>
        <dbReference type="PROSITE" id="PS50109"/>
    </source>
</evidence>
<dbReference type="EC" id="2.7.13.3" evidence="2"/>
<dbReference type="SUPFAM" id="SSF55874">
    <property type="entry name" value="ATPase domain of HSP90 chaperone/DNA topoisomerase II/histidine kinase"/>
    <property type="match status" value="1"/>
</dbReference>
<evidence type="ECO:0000313" key="5">
    <source>
        <dbReference type="EMBL" id="GAA0740369.1"/>
    </source>
</evidence>
<keyword evidence="6" id="KW-1185">Reference proteome</keyword>
<dbReference type="InterPro" id="IPR036890">
    <property type="entry name" value="HATPase_C_sf"/>
</dbReference>
<feature type="transmembrane region" description="Helical" evidence="3">
    <location>
        <begin position="20"/>
        <end position="38"/>
    </location>
</feature>
<evidence type="ECO:0000313" key="6">
    <source>
        <dbReference type="Proteomes" id="UP001500279"/>
    </source>
</evidence>
<reference evidence="5 6" key="1">
    <citation type="journal article" date="2019" name="Int. J. Syst. Evol. Microbiol.">
        <title>The Global Catalogue of Microorganisms (GCM) 10K type strain sequencing project: providing services to taxonomists for standard genome sequencing and annotation.</title>
        <authorList>
            <consortium name="The Broad Institute Genomics Platform"/>
            <consortium name="The Broad Institute Genome Sequencing Center for Infectious Disease"/>
            <person name="Wu L."/>
            <person name="Ma J."/>
        </authorList>
    </citation>
    <scope>NUCLEOTIDE SEQUENCE [LARGE SCALE GENOMIC DNA]</scope>
    <source>
        <strain evidence="5 6">JCM 15503</strain>
    </source>
</reference>
<feature type="domain" description="Histidine kinase" evidence="4">
    <location>
        <begin position="292"/>
        <end position="506"/>
    </location>
</feature>
<gene>
    <name evidence="5" type="ORF">GCM10009107_01960</name>
</gene>
<dbReference type="Pfam" id="PF02518">
    <property type="entry name" value="HATPase_c"/>
    <property type="match status" value="1"/>
</dbReference>
<protein>
    <recommendedName>
        <fullName evidence="2">histidine kinase</fullName>
        <ecNumber evidence="2">2.7.13.3</ecNumber>
    </recommendedName>
</protein>
<sequence>MAEQDNASTRPAPPRLQHRLIAAGMVCAVGGALIYHGLTDWPLPLLLEEGQDLLELEEADRIVGPAPGSLLALVASAVLLLPLIAWLAAWALAPLRTLNRALDNLVQSYRDGDFSRALAADDVFANSLREGEGKRGPFQGYGELAELVKQHQVLGQALREQRQHLVQRELLLDTVLQHSPLALVLTSVHPVAHERVVLANLAARQLLGEGRSLQDQDFQVLLAAAPVALQEAVAAGEDALFTLVQEGGDETFHLSQRHVQLQGRPHRLRLFRRMTRELSRQEVATWKRVIRVLSHELNNSLAPISSLAHSGAELARRGELARLPAVFASLGERARHLHEFLEGYARFARLPAPRPAPVVWSLWAESLAAHCSFALLGELPTAPGVFDAGQMEQALINLLKNAHEAGGPPEAVTLSIQEVPLLLPAEGAEPAVAQPGWRIDVADRGPGMSDTVLSQALLPFYSTKRAGTGLGLALAREIAEAHGGRITLANREGGGLRVSIQLPGARAG</sequence>
<keyword evidence="3" id="KW-0472">Membrane</keyword>
<dbReference type="InterPro" id="IPR003594">
    <property type="entry name" value="HATPase_dom"/>
</dbReference>
<dbReference type="SMART" id="SM00387">
    <property type="entry name" value="HATPase_c"/>
    <property type="match status" value="1"/>
</dbReference>
<keyword evidence="3" id="KW-0812">Transmembrane</keyword>
<feature type="transmembrane region" description="Helical" evidence="3">
    <location>
        <begin position="70"/>
        <end position="93"/>
    </location>
</feature>
<name>A0ABN1JIT3_9BURK</name>
<comment type="caution">
    <text evidence="5">The sequence shown here is derived from an EMBL/GenBank/DDBJ whole genome shotgun (WGS) entry which is preliminary data.</text>
</comment>
<evidence type="ECO:0000256" key="1">
    <source>
        <dbReference type="ARBA" id="ARBA00000085"/>
    </source>
</evidence>
<dbReference type="PANTHER" id="PTHR43065">
    <property type="entry name" value="SENSOR HISTIDINE KINASE"/>
    <property type="match status" value="1"/>
</dbReference>
<proteinExistence type="predicted"/>
<accession>A0ABN1JIT3</accession>
<dbReference type="PRINTS" id="PR00344">
    <property type="entry name" value="BCTRLSENSOR"/>
</dbReference>
<organism evidence="5 6">
    <name type="scientific">Ideonella azotifigens</name>
    <dbReference type="NCBI Taxonomy" id="513160"/>
    <lineage>
        <taxon>Bacteria</taxon>
        <taxon>Pseudomonadati</taxon>
        <taxon>Pseudomonadota</taxon>
        <taxon>Betaproteobacteria</taxon>
        <taxon>Burkholderiales</taxon>
        <taxon>Sphaerotilaceae</taxon>
        <taxon>Ideonella</taxon>
    </lineage>
</organism>